<name>A0A8C5W755_9ANUR</name>
<evidence type="ECO:0000313" key="1">
    <source>
        <dbReference type="Ensembl" id="ENSLLEP00000023173.1"/>
    </source>
</evidence>
<evidence type="ECO:0000313" key="2">
    <source>
        <dbReference type="Proteomes" id="UP000694569"/>
    </source>
</evidence>
<dbReference type="Ensembl" id="ENSLLET00000024050.1">
    <property type="protein sequence ID" value="ENSLLEP00000023173.1"/>
    <property type="gene ID" value="ENSLLEG00000014717.1"/>
</dbReference>
<protein>
    <submittedName>
        <fullName evidence="1">Uncharacterized protein</fullName>
    </submittedName>
</protein>
<keyword evidence="2" id="KW-1185">Reference proteome</keyword>
<sequence length="70" mass="8009">MCELTTLTLSPPYCRCQTEPCESCSHQGKTHKIGERWRSRECQVCQPFALNVVSQCQRNKGLTVLRSSYT</sequence>
<accession>A0A8C5W755</accession>
<proteinExistence type="predicted"/>
<dbReference type="Gene3D" id="2.10.70.10">
    <property type="entry name" value="Complement Module, domain 1"/>
    <property type="match status" value="1"/>
</dbReference>
<reference evidence="1" key="1">
    <citation type="submission" date="2025-08" db="UniProtKB">
        <authorList>
            <consortium name="Ensembl"/>
        </authorList>
    </citation>
    <scope>IDENTIFICATION</scope>
</reference>
<dbReference type="AlphaFoldDB" id="A0A8C5W755"/>
<organism evidence="1 2">
    <name type="scientific">Leptobrachium leishanense</name>
    <name type="common">Leishan spiny toad</name>
    <dbReference type="NCBI Taxonomy" id="445787"/>
    <lineage>
        <taxon>Eukaryota</taxon>
        <taxon>Metazoa</taxon>
        <taxon>Chordata</taxon>
        <taxon>Craniata</taxon>
        <taxon>Vertebrata</taxon>
        <taxon>Euteleostomi</taxon>
        <taxon>Amphibia</taxon>
        <taxon>Batrachia</taxon>
        <taxon>Anura</taxon>
        <taxon>Pelobatoidea</taxon>
        <taxon>Megophryidae</taxon>
        <taxon>Leptobrachium</taxon>
    </lineage>
</organism>
<dbReference type="Proteomes" id="UP000694569">
    <property type="component" value="Unplaced"/>
</dbReference>
<reference evidence="1" key="2">
    <citation type="submission" date="2025-09" db="UniProtKB">
        <authorList>
            <consortium name="Ensembl"/>
        </authorList>
    </citation>
    <scope>IDENTIFICATION</scope>
</reference>